<dbReference type="SUPFAM" id="SSF53850">
    <property type="entry name" value="Periplasmic binding protein-like II"/>
    <property type="match status" value="1"/>
</dbReference>
<keyword evidence="4 5" id="KW-0732">Signal</keyword>
<sequence>MKSLRLRMTAVVAGMVSLGAVLAGCGSSTTVAQSPPTPSALTIGLATGQNMNWWPPIQSATACGNVVGGGGINGPESYMPLLWVNRHDNINLSRSIASGIQVSQNDTVFTIHLNSKWHWSNGQPVTASDVAYDADLVLAAAQKSSPLTYCFTGTGGVPTDWKSVTAEGAHTVVITTTKSVNPIWFEHNGLSQLVPIPKKTWDRYSNVDQELHWIQSISDSPSNPVYQVVDGPYRVAQAVHNQHWTYVANPQYDGSKPKVKKVTYEYEPSASALLGQLKSGEVAYASLPFSLYQSASDIKGYHVVHETFLGYSDIAINFRSNAASVGPLLNHLYIRQALQMGIDQASYIQSMYHGLGVQNYGPVSKEPSNPYYDPTLKNPDPYNPAKGRKLLEAHGWHLVKGVMEKNGQKLTMPMLYASGSVSFQRIAQVLQQSWAKEGIQVTLSPKAPQNLSTIIGTPSDSNQWALAGGLGWGYGPDYYPSGGGLFATNSGYNLGAYHSPTMNRLIADTYLGGTSAQLKSRFDAYEVYTSQQLPVLWMPNKDDLEIVSNQLKGFRQNWNTIQQYVPANRLSFK</sequence>
<dbReference type="EMBL" id="JABBVZ010000030">
    <property type="protein sequence ID" value="NMP22754.1"/>
    <property type="molecule type" value="Genomic_DNA"/>
</dbReference>
<dbReference type="RefSeq" id="WP_169099379.1">
    <property type="nucleotide sequence ID" value="NZ_JABBVZ010000030.1"/>
</dbReference>
<feature type="domain" description="Solute-binding protein family 5" evidence="6">
    <location>
        <begin position="96"/>
        <end position="469"/>
    </location>
</feature>
<comment type="subcellular location">
    <subcellularLocation>
        <location evidence="1">Cell envelope</location>
    </subcellularLocation>
</comment>
<proteinExistence type="inferred from homology"/>
<dbReference type="GO" id="GO:0042597">
    <property type="term" value="C:periplasmic space"/>
    <property type="evidence" value="ECO:0007669"/>
    <property type="project" value="UniProtKB-ARBA"/>
</dbReference>
<dbReference type="Gene3D" id="3.40.190.10">
    <property type="entry name" value="Periplasmic binding protein-like II"/>
    <property type="match status" value="1"/>
</dbReference>
<comment type="similarity">
    <text evidence="2">Belongs to the bacterial solute-binding protein 5 family.</text>
</comment>
<dbReference type="AlphaFoldDB" id="A0A7Y0L3P8"/>
<dbReference type="InterPro" id="IPR030678">
    <property type="entry name" value="Peptide/Ni-bd"/>
</dbReference>
<dbReference type="InterPro" id="IPR039424">
    <property type="entry name" value="SBP_5"/>
</dbReference>
<gene>
    <name evidence="7" type="ORF">HIJ39_10370</name>
</gene>
<dbReference type="PROSITE" id="PS51257">
    <property type="entry name" value="PROKAR_LIPOPROTEIN"/>
    <property type="match status" value="1"/>
</dbReference>
<dbReference type="GO" id="GO:1904680">
    <property type="term" value="F:peptide transmembrane transporter activity"/>
    <property type="evidence" value="ECO:0007669"/>
    <property type="project" value="TreeGrafter"/>
</dbReference>
<evidence type="ECO:0000256" key="1">
    <source>
        <dbReference type="ARBA" id="ARBA00004196"/>
    </source>
</evidence>
<dbReference type="Proteomes" id="UP000533476">
    <property type="component" value="Unassembled WGS sequence"/>
</dbReference>
<keyword evidence="3" id="KW-0813">Transport</keyword>
<reference evidence="7 8" key="1">
    <citation type="submission" date="2020-04" db="EMBL/GenBank/DDBJ databases">
        <authorList>
            <person name="Zhang R."/>
            <person name="Schippers A."/>
        </authorList>
    </citation>
    <scope>NUCLEOTIDE SEQUENCE [LARGE SCALE GENOMIC DNA]</scope>
    <source>
        <strain evidence="7 8">DSM 109850</strain>
    </source>
</reference>
<evidence type="ECO:0000256" key="4">
    <source>
        <dbReference type="ARBA" id="ARBA00022729"/>
    </source>
</evidence>
<dbReference type="CDD" id="cd08513">
    <property type="entry name" value="PBP2_thermophilic_Hb8_like"/>
    <property type="match status" value="1"/>
</dbReference>
<protein>
    <submittedName>
        <fullName evidence="7">Peptide ABC transporter substrate-binding protein</fullName>
    </submittedName>
</protein>
<evidence type="ECO:0000256" key="5">
    <source>
        <dbReference type="SAM" id="SignalP"/>
    </source>
</evidence>
<dbReference type="InterPro" id="IPR000914">
    <property type="entry name" value="SBP_5_dom"/>
</dbReference>
<dbReference type="PANTHER" id="PTHR30290:SF10">
    <property type="entry name" value="PERIPLASMIC OLIGOPEPTIDE-BINDING PROTEIN-RELATED"/>
    <property type="match status" value="1"/>
</dbReference>
<keyword evidence="8" id="KW-1185">Reference proteome</keyword>
<dbReference type="PIRSF" id="PIRSF002741">
    <property type="entry name" value="MppA"/>
    <property type="match status" value="1"/>
</dbReference>
<name>A0A7Y0L3P8_9FIRM</name>
<feature type="chain" id="PRO_5039372008" evidence="5">
    <location>
        <begin position="24"/>
        <end position="573"/>
    </location>
</feature>
<accession>A0A7Y0L3P8</accession>
<feature type="signal peptide" evidence="5">
    <location>
        <begin position="1"/>
        <end position="23"/>
    </location>
</feature>
<evidence type="ECO:0000256" key="3">
    <source>
        <dbReference type="ARBA" id="ARBA00022448"/>
    </source>
</evidence>
<dbReference type="PANTHER" id="PTHR30290">
    <property type="entry name" value="PERIPLASMIC BINDING COMPONENT OF ABC TRANSPORTER"/>
    <property type="match status" value="1"/>
</dbReference>
<dbReference type="GO" id="GO:0043190">
    <property type="term" value="C:ATP-binding cassette (ABC) transporter complex"/>
    <property type="evidence" value="ECO:0007669"/>
    <property type="project" value="InterPro"/>
</dbReference>
<evidence type="ECO:0000259" key="6">
    <source>
        <dbReference type="Pfam" id="PF00496"/>
    </source>
</evidence>
<dbReference type="GO" id="GO:0015833">
    <property type="term" value="P:peptide transport"/>
    <property type="evidence" value="ECO:0007669"/>
    <property type="project" value="TreeGrafter"/>
</dbReference>
<evidence type="ECO:0000313" key="8">
    <source>
        <dbReference type="Proteomes" id="UP000533476"/>
    </source>
</evidence>
<organism evidence="7 8">
    <name type="scientific">Sulfobacillus harzensis</name>
    <dbReference type="NCBI Taxonomy" id="2729629"/>
    <lineage>
        <taxon>Bacteria</taxon>
        <taxon>Bacillati</taxon>
        <taxon>Bacillota</taxon>
        <taxon>Clostridia</taxon>
        <taxon>Eubacteriales</taxon>
        <taxon>Clostridiales Family XVII. Incertae Sedis</taxon>
        <taxon>Sulfobacillus</taxon>
    </lineage>
</organism>
<dbReference type="GO" id="GO:0030313">
    <property type="term" value="C:cell envelope"/>
    <property type="evidence" value="ECO:0007669"/>
    <property type="project" value="UniProtKB-SubCell"/>
</dbReference>
<evidence type="ECO:0000313" key="7">
    <source>
        <dbReference type="EMBL" id="NMP22754.1"/>
    </source>
</evidence>
<evidence type="ECO:0000256" key="2">
    <source>
        <dbReference type="ARBA" id="ARBA00005695"/>
    </source>
</evidence>
<dbReference type="Gene3D" id="3.10.105.10">
    <property type="entry name" value="Dipeptide-binding Protein, Domain 3"/>
    <property type="match status" value="1"/>
</dbReference>
<dbReference type="Pfam" id="PF00496">
    <property type="entry name" value="SBP_bac_5"/>
    <property type="match status" value="1"/>
</dbReference>
<comment type="caution">
    <text evidence="7">The sequence shown here is derived from an EMBL/GenBank/DDBJ whole genome shotgun (WGS) entry which is preliminary data.</text>
</comment>